<accession>A0A9W9AYG0</accession>
<dbReference type="Proteomes" id="UP001150238">
    <property type="component" value="Unassembled WGS sequence"/>
</dbReference>
<feature type="transmembrane region" description="Helical" evidence="2">
    <location>
        <begin position="141"/>
        <end position="163"/>
    </location>
</feature>
<evidence type="ECO:0000256" key="2">
    <source>
        <dbReference type="SAM" id="Phobius"/>
    </source>
</evidence>
<sequence>MVTRSELNSLSFPVLCKTDWLKHCTSAQLTMSALESAQNHRHNEVLLFVGVGACPIGETAVRLGAFFVGVVEFLLSGLVAAVMWAGLYLNSQDKLSPELSKNQKIAVALFGASYTLLFLASTFGILGVIRKRISWIQTFSSFMKGYLIGNTIVTIINIVIFFIDNKDTGTCVITDENGNCDNTSLSRGAQIAIVIVVAIVPLLVQAYACWILSDCIKYLRDKQVYPMTYYPFSSGGYAAVGPSSKEENVSLTHNSGSATGAPYASGGV</sequence>
<keyword evidence="2" id="KW-0812">Transmembrane</keyword>
<reference evidence="3" key="2">
    <citation type="journal article" date="2023" name="Proc. Natl. Acad. Sci. U.S.A.">
        <title>A global phylogenomic analysis of the shiitake genus Lentinula.</title>
        <authorList>
            <person name="Sierra-Patev S."/>
            <person name="Min B."/>
            <person name="Naranjo-Ortiz M."/>
            <person name="Looney B."/>
            <person name="Konkel Z."/>
            <person name="Slot J.C."/>
            <person name="Sakamoto Y."/>
            <person name="Steenwyk J.L."/>
            <person name="Rokas A."/>
            <person name="Carro J."/>
            <person name="Camarero S."/>
            <person name="Ferreira P."/>
            <person name="Molpeceres G."/>
            <person name="Ruiz-Duenas F.J."/>
            <person name="Serrano A."/>
            <person name="Henrissat B."/>
            <person name="Drula E."/>
            <person name="Hughes K.W."/>
            <person name="Mata J.L."/>
            <person name="Ishikawa N.K."/>
            <person name="Vargas-Isla R."/>
            <person name="Ushijima S."/>
            <person name="Smith C.A."/>
            <person name="Donoghue J."/>
            <person name="Ahrendt S."/>
            <person name="Andreopoulos W."/>
            <person name="He G."/>
            <person name="LaButti K."/>
            <person name="Lipzen A."/>
            <person name="Ng V."/>
            <person name="Riley R."/>
            <person name="Sandor L."/>
            <person name="Barry K."/>
            <person name="Martinez A.T."/>
            <person name="Xiao Y."/>
            <person name="Gibbons J.G."/>
            <person name="Terashima K."/>
            <person name="Grigoriev I.V."/>
            <person name="Hibbett D."/>
        </authorList>
    </citation>
    <scope>NUCLEOTIDE SEQUENCE</scope>
    <source>
        <strain evidence="3">Sp2 HRB7682 ss15</strain>
    </source>
</reference>
<proteinExistence type="predicted"/>
<feature type="transmembrane region" description="Helical" evidence="2">
    <location>
        <begin position="191"/>
        <end position="212"/>
    </location>
</feature>
<comment type="caution">
    <text evidence="3">The sequence shown here is derived from an EMBL/GenBank/DDBJ whole genome shotgun (WGS) entry which is preliminary data.</text>
</comment>
<feature type="compositionally biased region" description="Polar residues" evidence="1">
    <location>
        <begin position="249"/>
        <end position="258"/>
    </location>
</feature>
<feature type="transmembrane region" description="Helical" evidence="2">
    <location>
        <begin position="65"/>
        <end position="85"/>
    </location>
</feature>
<feature type="transmembrane region" description="Helical" evidence="2">
    <location>
        <begin position="105"/>
        <end position="129"/>
    </location>
</feature>
<evidence type="ECO:0000256" key="1">
    <source>
        <dbReference type="SAM" id="MobiDB-lite"/>
    </source>
</evidence>
<dbReference type="AlphaFoldDB" id="A0A9W9AYG0"/>
<evidence type="ECO:0000313" key="3">
    <source>
        <dbReference type="EMBL" id="KAJ4493553.1"/>
    </source>
</evidence>
<dbReference type="EMBL" id="JANVFS010000003">
    <property type="protein sequence ID" value="KAJ4493553.1"/>
    <property type="molecule type" value="Genomic_DNA"/>
</dbReference>
<keyword evidence="2" id="KW-1133">Transmembrane helix</keyword>
<protein>
    <submittedName>
        <fullName evidence="3">Uncharacterized protein</fullName>
    </submittedName>
</protein>
<name>A0A9W9AYG0_9AGAR</name>
<organism evidence="3 4">
    <name type="scientific">Lentinula lateritia</name>
    <dbReference type="NCBI Taxonomy" id="40482"/>
    <lineage>
        <taxon>Eukaryota</taxon>
        <taxon>Fungi</taxon>
        <taxon>Dikarya</taxon>
        <taxon>Basidiomycota</taxon>
        <taxon>Agaricomycotina</taxon>
        <taxon>Agaricomycetes</taxon>
        <taxon>Agaricomycetidae</taxon>
        <taxon>Agaricales</taxon>
        <taxon>Marasmiineae</taxon>
        <taxon>Omphalotaceae</taxon>
        <taxon>Lentinula</taxon>
    </lineage>
</organism>
<feature type="region of interest" description="Disordered" evidence="1">
    <location>
        <begin position="248"/>
        <end position="268"/>
    </location>
</feature>
<reference evidence="3" key="1">
    <citation type="submission" date="2022-08" db="EMBL/GenBank/DDBJ databases">
        <authorList>
            <consortium name="DOE Joint Genome Institute"/>
            <person name="Min B."/>
            <person name="Riley R."/>
            <person name="Sierra-Patev S."/>
            <person name="Naranjo-Ortiz M."/>
            <person name="Looney B."/>
            <person name="Konkel Z."/>
            <person name="Slot J.C."/>
            <person name="Sakamoto Y."/>
            <person name="Steenwyk J.L."/>
            <person name="Rokas A."/>
            <person name="Carro J."/>
            <person name="Camarero S."/>
            <person name="Ferreira P."/>
            <person name="Molpeceres G."/>
            <person name="Ruiz-Duenas F.J."/>
            <person name="Serrano A."/>
            <person name="Henrissat B."/>
            <person name="Drula E."/>
            <person name="Hughes K.W."/>
            <person name="Mata J.L."/>
            <person name="Ishikawa N.K."/>
            <person name="Vargas-Isla R."/>
            <person name="Ushijima S."/>
            <person name="Smith C.A."/>
            <person name="Ahrendt S."/>
            <person name="Andreopoulos W."/>
            <person name="He G."/>
            <person name="Labutti K."/>
            <person name="Lipzen A."/>
            <person name="Ng V."/>
            <person name="Sandor L."/>
            <person name="Barry K."/>
            <person name="Martinez A.T."/>
            <person name="Xiao Y."/>
            <person name="Gibbons J.G."/>
            <person name="Terashima K."/>
            <person name="Hibbett D.S."/>
            <person name="Grigoriev I.V."/>
        </authorList>
    </citation>
    <scope>NUCLEOTIDE SEQUENCE</scope>
    <source>
        <strain evidence="3">Sp2 HRB7682 ss15</strain>
    </source>
</reference>
<keyword evidence="2" id="KW-0472">Membrane</keyword>
<evidence type="ECO:0000313" key="4">
    <source>
        <dbReference type="Proteomes" id="UP001150238"/>
    </source>
</evidence>
<gene>
    <name evidence="3" type="ORF">C8J55DRAFT_484961</name>
</gene>